<protein>
    <submittedName>
        <fullName evidence="1">Uncharacterized protein</fullName>
    </submittedName>
</protein>
<reference evidence="1 2" key="1">
    <citation type="submission" date="2014-02" db="EMBL/GenBank/DDBJ databases">
        <title>The genome sequence of Colletotrichum salicis CBS 607.94.</title>
        <authorList>
            <person name="Baroncelli R."/>
            <person name="Thon M.R."/>
        </authorList>
    </citation>
    <scope>NUCLEOTIDE SEQUENCE [LARGE SCALE GENOMIC DNA]</scope>
    <source>
        <strain evidence="1 2">CBS 607.94</strain>
    </source>
</reference>
<gene>
    <name evidence="1" type="ORF">CSAL01_02610</name>
</gene>
<dbReference type="OrthoDB" id="4809756at2759"/>
<evidence type="ECO:0000313" key="2">
    <source>
        <dbReference type="Proteomes" id="UP000070121"/>
    </source>
</evidence>
<comment type="caution">
    <text evidence="1">The sequence shown here is derived from an EMBL/GenBank/DDBJ whole genome shotgun (WGS) entry which is preliminary data.</text>
</comment>
<dbReference type="Proteomes" id="UP000070121">
    <property type="component" value="Unassembled WGS sequence"/>
</dbReference>
<dbReference type="EMBL" id="JFFI01001589">
    <property type="protein sequence ID" value="KXH57953.1"/>
    <property type="molecule type" value="Genomic_DNA"/>
</dbReference>
<organism evidence="1 2">
    <name type="scientific">Colletotrichum salicis</name>
    <dbReference type="NCBI Taxonomy" id="1209931"/>
    <lineage>
        <taxon>Eukaryota</taxon>
        <taxon>Fungi</taxon>
        <taxon>Dikarya</taxon>
        <taxon>Ascomycota</taxon>
        <taxon>Pezizomycotina</taxon>
        <taxon>Sordariomycetes</taxon>
        <taxon>Hypocreomycetidae</taxon>
        <taxon>Glomerellales</taxon>
        <taxon>Glomerellaceae</taxon>
        <taxon>Colletotrichum</taxon>
        <taxon>Colletotrichum acutatum species complex</taxon>
    </lineage>
</organism>
<proteinExistence type="predicted"/>
<dbReference type="AlphaFoldDB" id="A0A135UC39"/>
<evidence type="ECO:0000313" key="1">
    <source>
        <dbReference type="EMBL" id="KXH57953.1"/>
    </source>
</evidence>
<sequence length="533" mass="60161">MDAAPGRRRERGESQAAWIKRLRTTVSETDGVNEFDRLTQDAREAGTSSIGFSQASVLTQKRQDRILEDYRTFVRVFKKVPDGIAEKELDELCFPSPLEGEQPHNFDALWRLFRHYLSFVAESKIPRYNTHSLVSYSTLIQYLEAFQFWVAPKFGGRDIEPPSARHVFNQMTEMLRTLAIEMKVVRLNSGPSDQVRIVLDGIHSLSPSANEKVKTGKVIDELPFLAWEDCNLSAGNRRGSHPQQQANLALSAPHRLLVIGLRRGLFDGLSTIDDLFDSELDRIPIKAEFLHKPVLLVGNADGSGLNDDHSPMPAASLTKCIELRGERMGWPGQLTFYNIRRLTAATYVKALGDDHARMLMSHEPDSLILERFFIDRTPLTDASDITLGEETRSNKAEEFSQLEITSGVPLDKLPARRILKTRKKNRDRVLRRKALLVLRTDMTSLYQKQQTQAGRVIQGVELLGQATMFKRCLIESHADNNLDDNVMDLDTVDFDREFELDSADAEQTFAALLDVEGNADGRAGRSKDIIVPE</sequence>
<name>A0A135UC39_9PEZI</name>
<keyword evidence="2" id="KW-1185">Reference proteome</keyword>
<accession>A0A135UC39</accession>